<dbReference type="Pfam" id="PF15738">
    <property type="entry name" value="YafQ_toxin"/>
    <property type="match status" value="1"/>
</dbReference>
<dbReference type="InterPro" id="IPR007712">
    <property type="entry name" value="RelE/ParE_toxin"/>
</dbReference>
<name>A0A336NCG2_BARGR</name>
<evidence type="ECO:0000313" key="5">
    <source>
        <dbReference type="Proteomes" id="UP000253846"/>
    </source>
</evidence>
<accession>A0A336NCG2</accession>
<dbReference type="GO" id="GO:0016787">
    <property type="term" value="F:hydrolase activity"/>
    <property type="evidence" value="ECO:0007669"/>
    <property type="project" value="UniProtKB-KW"/>
</dbReference>
<reference evidence="4 5" key="1">
    <citation type="submission" date="2018-06" db="EMBL/GenBank/DDBJ databases">
        <authorList>
            <consortium name="Pathogen Informatics"/>
            <person name="Doyle S."/>
        </authorList>
    </citation>
    <scope>NUCLEOTIDE SEQUENCE [LARGE SCALE GENOMIC DNA]</scope>
    <source>
        <strain evidence="4 5">NCTC12860</strain>
    </source>
</reference>
<dbReference type="EMBL" id="UFTD01000001">
    <property type="protein sequence ID" value="SSZ39233.1"/>
    <property type="molecule type" value="Genomic_DNA"/>
</dbReference>
<protein>
    <submittedName>
        <fullName evidence="4">mRNA interferase YafQ</fullName>
        <ecNumber evidence="4">3.1.-.-</ecNumber>
    </submittedName>
</protein>
<gene>
    <name evidence="4" type="primary">yafQ_1</name>
    <name evidence="4" type="ORF">NCTC12860_00437</name>
</gene>
<evidence type="ECO:0000313" key="4">
    <source>
        <dbReference type="EMBL" id="SSZ39233.1"/>
    </source>
</evidence>
<evidence type="ECO:0000256" key="1">
    <source>
        <dbReference type="ARBA" id="ARBA00022649"/>
    </source>
</evidence>
<dbReference type="NCBIfam" id="TIGR02385">
    <property type="entry name" value="RelE_StbE"/>
    <property type="match status" value="1"/>
</dbReference>
<evidence type="ECO:0000256" key="3">
    <source>
        <dbReference type="PIRSR" id="PIRSR006156-1"/>
    </source>
</evidence>
<dbReference type="PANTHER" id="PTHR40588">
    <property type="entry name" value="MRNA INTERFERASE TOXIN YAFQ"/>
    <property type="match status" value="1"/>
</dbReference>
<dbReference type="NCBIfam" id="TIGR00053">
    <property type="entry name" value="YafQ family addiction module toxin"/>
    <property type="match status" value="1"/>
</dbReference>
<dbReference type="SUPFAM" id="SSF143011">
    <property type="entry name" value="RelE-like"/>
    <property type="match status" value="1"/>
</dbReference>
<dbReference type="GO" id="GO:0004521">
    <property type="term" value="F:RNA endonuclease activity"/>
    <property type="evidence" value="ECO:0007669"/>
    <property type="project" value="TreeGrafter"/>
</dbReference>
<feature type="active site" description="Proton donor" evidence="3">
    <location>
        <position position="84"/>
    </location>
</feature>
<dbReference type="PANTHER" id="PTHR40588:SF1">
    <property type="entry name" value="MRNA INTERFERASE TOXIN YAFQ"/>
    <property type="match status" value="1"/>
</dbReference>
<dbReference type="PIRSF" id="PIRSF006156">
    <property type="entry name" value="YafQ"/>
    <property type="match status" value="1"/>
</dbReference>
<dbReference type="GO" id="GO:0006415">
    <property type="term" value="P:translational termination"/>
    <property type="evidence" value="ECO:0007669"/>
    <property type="project" value="TreeGrafter"/>
</dbReference>
<dbReference type="Gene3D" id="3.30.2310.20">
    <property type="entry name" value="RelE-like"/>
    <property type="match status" value="1"/>
</dbReference>
<dbReference type="RefSeq" id="WP_026500655.1">
    <property type="nucleotide sequence ID" value="NZ_CACVBJ010000046.1"/>
</dbReference>
<keyword evidence="4" id="KW-0378">Hydrolase</keyword>
<comment type="similarity">
    <text evidence="2">Belongs to the RelE toxin family. YafQ subfamily.</text>
</comment>
<organism evidence="4 5">
    <name type="scientific">Bartonella grahamii</name>
    <dbReference type="NCBI Taxonomy" id="33045"/>
    <lineage>
        <taxon>Bacteria</taxon>
        <taxon>Pseudomonadati</taxon>
        <taxon>Pseudomonadota</taxon>
        <taxon>Alphaproteobacteria</taxon>
        <taxon>Hyphomicrobiales</taxon>
        <taxon>Bartonellaceae</taxon>
        <taxon>Bartonella</taxon>
    </lineage>
</organism>
<keyword evidence="1" id="KW-1277">Toxin-antitoxin system</keyword>
<dbReference type="AlphaFoldDB" id="A0A336NCG2"/>
<dbReference type="GO" id="GO:0006402">
    <property type="term" value="P:mRNA catabolic process"/>
    <property type="evidence" value="ECO:0007669"/>
    <property type="project" value="TreeGrafter"/>
</dbReference>
<sequence>MLIPVRSRQFKRDVRKAEKRSKNMNKLRTLLSLLIEEKPLPRHYCDHPLKGDWVGYHDIHIEPDWLLIYRIEGDKLHLIRTGTHSDLFKE</sequence>
<dbReference type="EC" id="3.1.-.-" evidence="4"/>
<dbReference type="Proteomes" id="UP000253846">
    <property type="component" value="Unassembled WGS sequence"/>
</dbReference>
<dbReference type="FunFam" id="3.30.2310.20:FF:000003">
    <property type="entry name" value="Type II toxin-antitoxin system YafQ family toxin"/>
    <property type="match status" value="1"/>
</dbReference>
<proteinExistence type="inferred from homology"/>
<dbReference type="InterPro" id="IPR004386">
    <property type="entry name" value="Toxin_YafQ-like"/>
</dbReference>
<dbReference type="InterPro" id="IPR035093">
    <property type="entry name" value="RelE/ParE_toxin_dom_sf"/>
</dbReference>
<evidence type="ECO:0000256" key="2">
    <source>
        <dbReference type="ARBA" id="ARBA00061366"/>
    </source>
</evidence>